<reference evidence="6" key="1">
    <citation type="journal article" date="2014" name="PLoS Genet.">
        <title>Signature Gene Expression Reveals Novel Clues to the Molecular Mechanisms of Dimorphic Transition in Penicillium marneffei.</title>
        <authorList>
            <person name="Yang E."/>
            <person name="Wang G."/>
            <person name="Cai J."/>
            <person name="Woo P.C."/>
            <person name="Lau S.K."/>
            <person name="Yuen K.-Y."/>
            <person name="Chow W.-N."/>
            <person name="Lin X."/>
        </authorList>
    </citation>
    <scope>NUCLEOTIDE SEQUENCE [LARGE SCALE GENOMIC DNA]</scope>
    <source>
        <strain evidence="6">PM1</strain>
    </source>
</reference>
<dbReference type="EMBL" id="JPOX01000014">
    <property type="protein sequence ID" value="KFX47691.1"/>
    <property type="molecule type" value="Genomic_DNA"/>
</dbReference>
<dbReference type="AlphaFoldDB" id="A0A093VLZ4"/>
<feature type="region of interest" description="Disordered" evidence="4">
    <location>
        <begin position="393"/>
        <end position="412"/>
    </location>
</feature>
<feature type="region of interest" description="Disordered" evidence="4">
    <location>
        <begin position="300"/>
        <end position="342"/>
    </location>
</feature>
<evidence type="ECO:0000256" key="2">
    <source>
        <dbReference type="ARBA" id="ARBA00022786"/>
    </source>
</evidence>
<evidence type="ECO:0000256" key="3">
    <source>
        <dbReference type="PROSITE-ProRule" id="PRU10133"/>
    </source>
</evidence>
<dbReference type="CDD" id="cd23804">
    <property type="entry name" value="UBCc_UBE2S"/>
    <property type="match status" value="1"/>
</dbReference>
<gene>
    <name evidence="6" type="ORF">GQ26_0141070</name>
</gene>
<feature type="compositionally biased region" description="Low complexity" evidence="4">
    <location>
        <begin position="421"/>
        <end position="441"/>
    </location>
</feature>
<evidence type="ECO:0000313" key="6">
    <source>
        <dbReference type="EMBL" id="KFX47691.1"/>
    </source>
</evidence>
<feature type="region of interest" description="Disordered" evidence="4">
    <location>
        <begin position="213"/>
        <end position="266"/>
    </location>
</feature>
<dbReference type="SMART" id="SM00212">
    <property type="entry name" value="UBCc"/>
    <property type="match status" value="1"/>
</dbReference>
<feature type="domain" description="UBC core" evidence="5">
    <location>
        <begin position="3"/>
        <end position="158"/>
    </location>
</feature>
<organism evidence="6">
    <name type="scientific">Talaromyces marneffei PM1</name>
    <dbReference type="NCBI Taxonomy" id="1077442"/>
    <lineage>
        <taxon>Eukaryota</taxon>
        <taxon>Fungi</taxon>
        <taxon>Dikarya</taxon>
        <taxon>Ascomycota</taxon>
        <taxon>Pezizomycotina</taxon>
        <taxon>Eurotiomycetes</taxon>
        <taxon>Eurotiomycetidae</taxon>
        <taxon>Eurotiales</taxon>
        <taxon>Trichocomaceae</taxon>
        <taxon>Talaromyces</taxon>
        <taxon>Talaromyces sect. Talaromyces</taxon>
    </lineage>
</organism>
<feature type="compositionally biased region" description="Polar residues" evidence="4">
    <location>
        <begin position="446"/>
        <end position="461"/>
    </location>
</feature>
<sequence>MVSKLRRLIADHADLHNNELPPNYLFSPTDNQHSDDLSQLVVTLAGPHGTPYSAGMWRLQLRIPEDYPASPPKAAFKTRIWHPNVEESTGAVCVDTLKRDWESKLTLRDILVIMQTISCLLIHPNPDSALNPMAGSLLQDDYNEFSRQARLMTSIHAPVPFAMKHAVLQAKQRGEDPEMTKRVEKDPEFRELRHAAKTASLVMKKRTGTSLLQASNVDEDMDDVEDDYKENDSSLLPESIAAPPATHATARRSGEPKRPLSVIPTTPVLDTDMVMLDFASDDEGIPSDGMTASERNIAANTNSFNSSSPFSSQSSSVFSNHTSRQQTSVSSQPFPSLHNSSNDSTLNSYAIYEDNNDLENLNGLLNSHNNHHRRRPTYGKENMTGSFSSLPKGLSISSLSPTESSPFTTPTGVFMKPISGSSSSSSLSSTTAATKPLSPTKVTKPAYNSNNSGSGLNTRKGMSSKGKPRIGLRRL</sequence>
<dbReference type="HOGENOM" id="CLU_030988_0_0_1"/>
<dbReference type="FunFam" id="3.10.110.10:FF:000077">
    <property type="entry name" value="Ubiquitin conjugating enzyme E2"/>
    <property type="match status" value="1"/>
</dbReference>
<dbReference type="InterPro" id="IPR016135">
    <property type="entry name" value="UBQ-conjugating_enzyme/RWD"/>
</dbReference>
<accession>A0A093VLZ4</accession>
<evidence type="ECO:0000256" key="4">
    <source>
        <dbReference type="SAM" id="MobiDB-lite"/>
    </source>
</evidence>
<dbReference type="InterPro" id="IPR023313">
    <property type="entry name" value="UBQ-conjugating_AS"/>
</dbReference>
<dbReference type="PANTHER" id="PTHR24068">
    <property type="entry name" value="UBIQUITIN-CONJUGATING ENZYME E2"/>
    <property type="match status" value="1"/>
</dbReference>
<protein>
    <submittedName>
        <fullName evidence="6">Ubiquitin-conjugating enzyme E2 S</fullName>
    </submittedName>
</protein>
<evidence type="ECO:0000256" key="1">
    <source>
        <dbReference type="ARBA" id="ARBA00022679"/>
    </source>
</evidence>
<keyword evidence="1" id="KW-0808">Transferase</keyword>
<dbReference type="eggNOG" id="KOG0423">
    <property type="taxonomic scope" value="Eukaryota"/>
</dbReference>
<evidence type="ECO:0000259" key="5">
    <source>
        <dbReference type="PROSITE" id="PS50127"/>
    </source>
</evidence>
<feature type="compositionally biased region" description="Low complexity" evidence="4">
    <location>
        <begin position="395"/>
        <end position="411"/>
    </location>
</feature>
<feature type="compositionally biased region" description="Basic residues" evidence="4">
    <location>
        <begin position="466"/>
        <end position="475"/>
    </location>
</feature>
<feature type="compositionally biased region" description="Acidic residues" evidence="4">
    <location>
        <begin position="217"/>
        <end position="229"/>
    </location>
</feature>
<feature type="compositionally biased region" description="Low complexity" evidence="4">
    <location>
        <begin position="302"/>
        <end position="323"/>
    </location>
</feature>
<dbReference type="SUPFAM" id="SSF54495">
    <property type="entry name" value="UBC-like"/>
    <property type="match status" value="1"/>
</dbReference>
<feature type="active site" description="Glycyl thioester intermediate" evidence="3">
    <location>
        <position position="93"/>
    </location>
</feature>
<comment type="caution">
    <text evidence="6">The sequence shown here is derived from an EMBL/GenBank/DDBJ whole genome shotgun (WGS) entry which is preliminary data.</text>
</comment>
<dbReference type="Gene3D" id="3.10.110.10">
    <property type="entry name" value="Ubiquitin Conjugating Enzyme"/>
    <property type="match status" value="1"/>
</dbReference>
<dbReference type="PROSITE" id="PS50127">
    <property type="entry name" value="UBC_2"/>
    <property type="match status" value="1"/>
</dbReference>
<feature type="region of interest" description="Disordered" evidence="4">
    <location>
        <begin position="419"/>
        <end position="475"/>
    </location>
</feature>
<dbReference type="InterPro" id="IPR000608">
    <property type="entry name" value="UBC"/>
</dbReference>
<keyword evidence="2" id="KW-0833">Ubl conjugation pathway</keyword>
<proteinExistence type="predicted"/>
<dbReference type="GO" id="GO:0016740">
    <property type="term" value="F:transferase activity"/>
    <property type="evidence" value="ECO:0007669"/>
    <property type="project" value="UniProtKB-KW"/>
</dbReference>
<dbReference type="Pfam" id="PF00179">
    <property type="entry name" value="UQ_con"/>
    <property type="match status" value="1"/>
</dbReference>
<dbReference type="PROSITE" id="PS00183">
    <property type="entry name" value="UBC_1"/>
    <property type="match status" value="1"/>
</dbReference>
<name>A0A093VLZ4_TALMA</name>
<feature type="region of interest" description="Disordered" evidence="4">
    <location>
        <begin position="365"/>
        <end position="386"/>
    </location>
</feature>
<feature type="compositionally biased region" description="Polar residues" evidence="4">
    <location>
        <begin position="324"/>
        <end position="342"/>
    </location>
</feature>